<dbReference type="InterPro" id="IPR011707">
    <property type="entry name" value="Cu-oxidase-like_N"/>
</dbReference>
<evidence type="ECO:0000256" key="8">
    <source>
        <dbReference type="ARBA" id="ARBA00023157"/>
    </source>
</evidence>
<sequence>MTLHCMRLFLLLLLGSWWPDSEKHVVGAVKVREHYIAAQITSWTYKPESEEKSRVELSDPVFKKISYREYEVDFKKEKPANTFAGLLGPTLRAEVGDTLVVHLKNMADKPVSIHPQGIVYNKNAEGSLYDDRTSSAEKRDDAVLPGQVYTYVWDITEEVGPREADLPCLTYAYYSHENMAMDFNSGLIGALLICKKGSLNEDGSQKLFDKEYVLMFGVFDENKSWQRSPSLKYTINGYTDGTLPDLEACAYDNISWHLIGMSSKPEIFSIHINGQSMEQRHRRVSTVNLVGGASTTVNMTVSEEGRWLISSLVQKHLQAGMHGYLTIRDCGDKEVKKSRLSYKERLMVKSWEYFIAAEEVTWDYAPTIPDSLDKHYKAQHLDNFSNLIGKKYKKAIFRQYTDASFTKRLENPRPKETGILGPVIRAQLNDKVKIVFKNKASRPYSIYFHGVTLSKNAEGVDYPLDPTSNGTQSRGIEPGKTYTYEWKIAKMDQPTAQDAQCITRLYHSAVDIERDIASGLIGPLLICKSEALTQKGVQKKADGEQQAMFAVFDENKSWYIEDNIKDYCSNPASVKRDDPKFYNSNIMHTINGYVSDSSEILGFCQDNVVQWHFSSVGTHDEIVSVRLSGHSFLYQGKYEDVLNLFPMSGESVTVEMDNVGTWLLASWGTPEMSYGMRLRFRDARCDYEEDDTFDVVDFSYTKTDKKAVSTSVEDVQEEEEGDKEDSDYQDYLASFYSIRSSRNATGDGEKQNLTALAWEQYEGTDAMSSEVAAGSGLTAINSTESTNTSKFLETHITPLPPVEAETFQSNHTSVTAEEDLFLASISDGKADLLFENRSQSNYEIDHGNVSAGPHLLSNGEGQMNIAEELPTGGKDSKFSSGKHQEESTGRGNYNVNSRRKRRNSLAIKFYSIQKMNALLNHVRNKNVSFSDKTSAPHSVHHAENTTDIDMVGTGQLPNDDDDDDDELEEEETKMENATHAVNLTLALDLIVEDGSNASSVSEPKLSKDKQADAFSSDHTLGDISPNSSPALVKNLLEASLPRAGKYSSKMTNEEWNLVSAKGTLGLEANLDKSVSSKLNHRSRNGTAFVNKKPMKKYQGFSHLMGENKKRSHMHPTLKGRGRNKNDTLSTSGTFIKIRRKKKEYPKMTHLLSPRSKKPQKITSSMAGFGRTLFPGETNHTTLPCCTNTTGAPTEANHTVDLSRARHGESLNYTLTPRQLKPSITIGLPQENGDYEYVVEGSYGEETSGGEYEYHYVTFDDPYMTDPKVNINEQRNPDNIAEHYLRSKGNERRYYIAAKEVCWNYAGYKKSTMMNDKTCKDGSTYKVIFQSYTDSTFTTLQDEDEYREHLGILGPVIRAEVDDVILVHFKNLASRPYSLHAHGLFYEKSSEGSIYDDESTAWFKEDDEVQPNNSYIYVWYANRRSGPVQSGAACRSWIYYSDLNLEKDIHSGLIGPILICQKGTFRNSNNSRTSTRDFFLLFMIFDEEKSWYFDKRSRRPCTEKTQEMQQCNKFYAINGITYNLQGLRMYEGELVRWHLLNMGGPKDVNVVHFHGQTFIEQGEPNHQLGTYTLLPGSFRTIEMKPQRPGWWLLDTEVAEYQQAGMQASYLVIEKECRIPMGLASGVILDSQIDASHHIDYWEPKLARLNNSGTYNAWSTTMEKEELPWIQVDFQRQVLLTGIQTQGAKQFLKSLYVQKFFIIYSKDKRKWSTFKGDSSPAQKIFEGNSDAYGVKENIIDPPIIARYIRVYPTEAYNRPTLRMELLGCEVDGCSLPLGMENGEIKNTQITASSVKTSWFNTWDPSLARLNQKGKINAWRAKLNNNQQWLQIDLLSIKKITGIATQGVKSISAENFVKTYVILYSDQGSEWKSYTDGSSSVAKVFLGNENSNGHVKHFFNPPILSRFIRIVPRTWYHGIALRAELYGCDFGGGLAVKRTDKSGSA</sequence>
<keyword evidence="4" id="KW-0479">Metal-binding</keyword>
<dbReference type="SUPFAM" id="SSF49503">
    <property type="entry name" value="Cupredoxins"/>
    <property type="match status" value="6"/>
</dbReference>
<feature type="domain" description="F5/8 type C" evidence="13">
    <location>
        <begin position="1615"/>
        <end position="1766"/>
    </location>
</feature>
<evidence type="ECO:0000256" key="10">
    <source>
        <dbReference type="PIRSR" id="PIRSR000354-1"/>
    </source>
</evidence>
<feature type="region of interest" description="Disordered" evidence="11">
    <location>
        <begin position="929"/>
        <end position="974"/>
    </location>
</feature>
<dbReference type="InterPro" id="IPR008979">
    <property type="entry name" value="Galactose-bd-like_sf"/>
</dbReference>
<dbReference type="GO" id="GO:0005507">
    <property type="term" value="F:copper ion binding"/>
    <property type="evidence" value="ECO:0007669"/>
    <property type="project" value="InterPro"/>
</dbReference>
<dbReference type="InParanoid" id="A0A663DU42"/>
<accession>A0A663DU42</accession>
<dbReference type="Pfam" id="PF07732">
    <property type="entry name" value="Cu-oxidase_3"/>
    <property type="match status" value="2"/>
</dbReference>
<dbReference type="FunFam" id="2.60.40.420:FF:000056">
    <property type="entry name" value="Coagulation factor V"/>
    <property type="match status" value="1"/>
</dbReference>
<dbReference type="Gene3D" id="2.60.40.420">
    <property type="entry name" value="Cupredoxins - blue copper proteins"/>
    <property type="match status" value="5"/>
</dbReference>
<reference evidence="14" key="1">
    <citation type="submission" date="2025-08" db="UniProtKB">
        <authorList>
            <consortium name="Ensembl"/>
        </authorList>
    </citation>
    <scope>IDENTIFICATION</scope>
</reference>
<protein>
    <submittedName>
        <fullName evidence="14">Coagulation factor V</fullName>
    </submittedName>
</protein>
<dbReference type="Gene3D" id="2.60.120.260">
    <property type="entry name" value="Galactose-binding domain-like"/>
    <property type="match status" value="2"/>
</dbReference>
<dbReference type="InterPro" id="IPR050633">
    <property type="entry name" value="Neuropilin_MCO_CoagFactor"/>
</dbReference>
<keyword evidence="6" id="KW-0677">Repeat</keyword>
<feature type="disulfide bond" evidence="10">
    <location>
        <begin position="249"/>
        <end position="330"/>
    </location>
</feature>
<dbReference type="GO" id="GO:0008015">
    <property type="term" value="P:blood circulation"/>
    <property type="evidence" value="ECO:0007669"/>
    <property type="project" value="Ensembl"/>
</dbReference>
<dbReference type="PROSITE" id="PS01286">
    <property type="entry name" value="FA58C_2"/>
    <property type="match status" value="2"/>
</dbReference>
<comment type="subcellular location">
    <subcellularLocation>
        <location evidence="1">Secreted</location>
    </subcellularLocation>
</comment>
<comment type="similarity">
    <text evidence="2">Belongs to the multicopper oxidase family.</text>
</comment>
<evidence type="ECO:0000256" key="4">
    <source>
        <dbReference type="ARBA" id="ARBA00022723"/>
    </source>
</evidence>
<feature type="compositionally biased region" description="Acidic residues" evidence="11">
    <location>
        <begin position="958"/>
        <end position="972"/>
    </location>
</feature>
<feature type="domain" description="F5/8 type C" evidence="13">
    <location>
        <begin position="1771"/>
        <end position="1925"/>
    </location>
</feature>
<dbReference type="GO" id="GO:0005886">
    <property type="term" value="C:plasma membrane"/>
    <property type="evidence" value="ECO:0007669"/>
    <property type="project" value="TreeGrafter"/>
</dbReference>
<dbReference type="GO" id="GO:0016491">
    <property type="term" value="F:oxidoreductase activity"/>
    <property type="evidence" value="ECO:0007669"/>
    <property type="project" value="InterPro"/>
</dbReference>
<dbReference type="PROSITE" id="PS50022">
    <property type="entry name" value="FA58C_3"/>
    <property type="match status" value="2"/>
</dbReference>
<dbReference type="Pfam" id="PF07731">
    <property type="entry name" value="Cu-oxidase_2"/>
    <property type="match status" value="1"/>
</dbReference>
<dbReference type="GO" id="GO:0031091">
    <property type="term" value="C:platelet alpha granule"/>
    <property type="evidence" value="ECO:0007669"/>
    <property type="project" value="Ensembl"/>
</dbReference>
<dbReference type="GeneID" id="115343608"/>
<evidence type="ECO:0000256" key="2">
    <source>
        <dbReference type="ARBA" id="ARBA00010609"/>
    </source>
</evidence>
<evidence type="ECO:0000259" key="13">
    <source>
        <dbReference type="PROSITE" id="PS50022"/>
    </source>
</evidence>
<dbReference type="CDD" id="cd00057">
    <property type="entry name" value="FA58C"/>
    <property type="match status" value="2"/>
</dbReference>
<feature type="region of interest" description="Disordered" evidence="11">
    <location>
        <begin position="866"/>
        <end position="898"/>
    </location>
</feature>
<feature type="signal peptide" evidence="12">
    <location>
        <begin position="1"/>
        <end position="23"/>
    </location>
</feature>
<keyword evidence="3" id="KW-0964">Secreted</keyword>
<dbReference type="InterPro" id="IPR024715">
    <property type="entry name" value="Factor_5/8-like"/>
</dbReference>
<dbReference type="InterPro" id="IPR011706">
    <property type="entry name" value="Cu-oxidase_C"/>
</dbReference>
<evidence type="ECO:0000256" key="12">
    <source>
        <dbReference type="SAM" id="SignalP"/>
    </source>
</evidence>
<dbReference type="SMART" id="SM00231">
    <property type="entry name" value="FA58C"/>
    <property type="match status" value="2"/>
</dbReference>
<evidence type="ECO:0000256" key="5">
    <source>
        <dbReference type="ARBA" id="ARBA00022729"/>
    </source>
</evidence>
<dbReference type="InterPro" id="IPR000421">
    <property type="entry name" value="FA58C"/>
</dbReference>
<dbReference type="RefSeq" id="XP_029875651.1">
    <property type="nucleotide sequence ID" value="XM_030019791.2"/>
</dbReference>
<evidence type="ECO:0000313" key="14">
    <source>
        <dbReference type="Ensembl" id="ENSACCP00020003264.1"/>
    </source>
</evidence>
<feature type="disulfide bond" evidence="10">
    <location>
        <begin position="1615"/>
        <end position="1766"/>
    </location>
</feature>
<dbReference type="Pfam" id="PF00754">
    <property type="entry name" value="F5_F8_type_C"/>
    <property type="match status" value="2"/>
</dbReference>
<dbReference type="PIRSF" id="PIRSF000354">
    <property type="entry name" value="Factors_V_VIII"/>
    <property type="match status" value="1"/>
</dbReference>
<dbReference type="PANTHER" id="PTHR46806:SF10">
    <property type="entry name" value="COAGULATION FACTOR V"/>
    <property type="match status" value="1"/>
</dbReference>
<keyword evidence="15" id="KW-1185">Reference proteome</keyword>
<dbReference type="CDD" id="cd14450">
    <property type="entry name" value="CuRO_3_FV_like"/>
    <property type="match status" value="1"/>
</dbReference>
<dbReference type="InterPro" id="IPR033138">
    <property type="entry name" value="Cu_oxidase_CS"/>
</dbReference>
<evidence type="ECO:0000256" key="11">
    <source>
        <dbReference type="SAM" id="MobiDB-lite"/>
    </source>
</evidence>
<dbReference type="PANTHER" id="PTHR46806">
    <property type="entry name" value="F5/8 TYPE C DOMAIN-CONTAINING PROTEIN"/>
    <property type="match status" value="1"/>
</dbReference>
<dbReference type="SUPFAM" id="SSF49785">
    <property type="entry name" value="Galactose-binding domain-like"/>
    <property type="match status" value="2"/>
</dbReference>
<keyword evidence="9" id="KW-0325">Glycoprotein</keyword>
<evidence type="ECO:0000256" key="3">
    <source>
        <dbReference type="ARBA" id="ARBA00022525"/>
    </source>
</evidence>
<keyword evidence="5 12" id="KW-0732">Signal</keyword>
<evidence type="ECO:0000256" key="9">
    <source>
        <dbReference type="ARBA" id="ARBA00023180"/>
    </source>
</evidence>
<dbReference type="CDD" id="cd14454">
    <property type="entry name" value="CuRO_4_FV_like"/>
    <property type="match status" value="1"/>
</dbReference>
<dbReference type="FunFam" id="2.60.120.260:FF:000002">
    <property type="entry name" value="Coagulation factor VIII"/>
    <property type="match status" value="2"/>
</dbReference>
<dbReference type="PROSITE" id="PS01285">
    <property type="entry name" value="FA58C_1"/>
    <property type="match status" value="2"/>
</dbReference>
<feature type="compositionally biased region" description="Basic and acidic residues" evidence="11">
    <location>
        <begin position="874"/>
        <end position="888"/>
    </location>
</feature>
<feature type="disulfide bond" evidence="10">
    <location>
        <begin position="604"/>
        <end position="685"/>
    </location>
</feature>
<name>A0A663DU42_AQUCH</name>
<reference evidence="14" key="2">
    <citation type="submission" date="2025-09" db="UniProtKB">
        <authorList>
            <consortium name="Ensembl"/>
        </authorList>
    </citation>
    <scope>IDENTIFICATION</scope>
</reference>
<evidence type="ECO:0000256" key="7">
    <source>
        <dbReference type="ARBA" id="ARBA00022837"/>
    </source>
</evidence>
<dbReference type="Ensembl" id="ENSACCT00020003389.1">
    <property type="protein sequence ID" value="ENSACCP00020003264.1"/>
    <property type="gene ID" value="ENSACCG00020002224.1"/>
</dbReference>
<evidence type="ECO:0000256" key="1">
    <source>
        <dbReference type="ARBA" id="ARBA00004613"/>
    </source>
</evidence>
<proteinExistence type="inferred from homology"/>
<dbReference type="Proteomes" id="UP000472275">
    <property type="component" value="Chromosome 7"/>
</dbReference>
<dbReference type="GO" id="GO:0005615">
    <property type="term" value="C:extracellular space"/>
    <property type="evidence" value="ECO:0007669"/>
    <property type="project" value="Ensembl"/>
</dbReference>
<evidence type="ECO:0000256" key="6">
    <source>
        <dbReference type="ARBA" id="ARBA00022737"/>
    </source>
</evidence>
<dbReference type="GeneTree" id="ENSGT00940000158556"/>
<evidence type="ECO:0000313" key="15">
    <source>
        <dbReference type="Proteomes" id="UP000472275"/>
    </source>
</evidence>
<dbReference type="CTD" id="2153"/>
<keyword evidence="7" id="KW-0106">Calcium</keyword>
<feature type="region of interest" description="Disordered" evidence="11">
    <location>
        <begin position="1108"/>
        <end position="1129"/>
    </location>
</feature>
<dbReference type="PROSITE" id="PS00079">
    <property type="entry name" value="MULTICOPPER_OXIDASE1"/>
    <property type="match status" value="2"/>
</dbReference>
<feature type="disulfide bond" evidence="10">
    <location>
        <begin position="501"/>
        <end position="527"/>
    </location>
</feature>
<dbReference type="FunFam" id="2.60.40.420:FF:000028">
    <property type="entry name" value="Ceruloplasmin"/>
    <property type="match status" value="2"/>
</dbReference>
<feature type="chain" id="PRO_5025513288" evidence="12">
    <location>
        <begin position="24"/>
        <end position="1942"/>
    </location>
</feature>
<feature type="disulfide bond" evidence="10">
    <location>
        <begin position="1433"/>
        <end position="1459"/>
    </location>
</feature>
<organism evidence="14 15">
    <name type="scientific">Aquila chrysaetos chrysaetos</name>
    <dbReference type="NCBI Taxonomy" id="223781"/>
    <lineage>
        <taxon>Eukaryota</taxon>
        <taxon>Metazoa</taxon>
        <taxon>Chordata</taxon>
        <taxon>Craniata</taxon>
        <taxon>Vertebrata</taxon>
        <taxon>Euteleostomi</taxon>
        <taxon>Archelosauria</taxon>
        <taxon>Archosauria</taxon>
        <taxon>Dinosauria</taxon>
        <taxon>Saurischia</taxon>
        <taxon>Theropoda</taxon>
        <taxon>Coelurosauria</taxon>
        <taxon>Aves</taxon>
        <taxon>Neognathae</taxon>
        <taxon>Neoaves</taxon>
        <taxon>Telluraves</taxon>
        <taxon>Accipitrimorphae</taxon>
        <taxon>Accipitriformes</taxon>
        <taxon>Accipitridae</taxon>
        <taxon>Accipitrinae</taxon>
        <taxon>Aquila</taxon>
    </lineage>
</organism>
<dbReference type="InterPro" id="IPR008972">
    <property type="entry name" value="Cupredoxin"/>
</dbReference>
<feature type="disulfide bond" evidence="10">
    <location>
        <begin position="168"/>
        <end position="194"/>
    </location>
</feature>
<keyword evidence="8 10" id="KW-1015">Disulfide bond</keyword>
<gene>
    <name evidence="14" type="primary">F5</name>
</gene>
<dbReference type="GO" id="GO:0007596">
    <property type="term" value="P:blood coagulation"/>
    <property type="evidence" value="ECO:0007669"/>
    <property type="project" value="Ensembl"/>
</dbReference>
<dbReference type="GO" id="GO:0038023">
    <property type="term" value="F:signaling receptor activity"/>
    <property type="evidence" value="ECO:0007669"/>
    <property type="project" value="TreeGrafter"/>
</dbReference>
<feature type="compositionally biased region" description="Basic residues" evidence="11">
    <location>
        <begin position="1109"/>
        <end position="1122"/>
    </location>
</feature>